<name>A0ABR5D263_9HYPH</name>
<feature type="compositionally biased region" description="Basic and acidic residues" evidence="1">
    <location>
        <begin position="11"/>
        <end position="26"/>
    </location>
</feature>
<accession>A0ABR5D263</accession>
<evidence type="ECO:0000256" key="1">
    <source>
        <dbReference type="SAM" id="MobiDB-lite"/>
    </source>
</evidence>
<keyword evidence="2" id="KW-0812">Transmembrane</keyword>
<feature type="region of interest" description="Disordered" evidence="1">
    <location>
        <begin position="1"/>
        <end position="38"/>
    </location>
</feature>
<keyword evidence="2" id="KW-1133">Transmembrane helix</keyword>
<proteinExistence type="predicted"/>
<gene>
    <name evidence="3" type="ORF">RP75_22555</name>
</gene>
<organism evidence="3 4">
    <name type="scientific">Agrobacterium arsenijevicii</name>
    <dbReference type="NCBI Taxonomy" id="1585697"/>
    <lineage>
        <taxon>Bacteria</taxon>
        <taxon>Pseudomonadati</taxon>
        <taxon>Pseudomonadota</taxon>
        <taxon>Alphaproteobacteria</taxon>
        <taxon>Hyphomicrobiales</taxon>
        <taxon>Rhizobiaceae</taxon>
        <taxon>Rhizobium/Agrobacterium group</taxon>
        <taxon>Agrobacterium</taxon>
    </lineage>
</organism>
<evidence type="ECO:0000256" key="2">
    <source>
        <dbReference type="SAM" id="Phobius"/>
    </source>
</evidence>
<dbReference type="EMBL" id="JWIT01000021">
    <property type="protein sequence ID" value="KJF71106.1"/>
    <property type="molecule type" value="Genomic_DNA"/>
</dbReference>
<keyword evidence="4" id="KW-1185">Reference proteome</keyword>
<sequence length="74" mass="7862">MAELAVDDPATAERRNGMTKISDSRDPILFPTEANENKAEKKRAGKGAIIIIGAIAIMAFVVYLAAITIATTQS</sequence>
<dbReference type="Proteomes" id="UP000032564">
    <property type="component" value="Unassembled WGS sequence"/>
</dbReference>
<evidence type="ECO:0000313" key="3">
    <source>
        <dbReference type="EMBL" id="KJF71106.1"/>
    </source>
</evidence>
<evidence type="ECO:0000313" key="4">
    <source>
        <dbReference type="Proteomes" id="UP000032564"/>
    </source>
</evidence>
<feature type="transmembrane region" description="Helical" evidence="2">
    <location>
        <begin position="48"/>
        <end position="70"/>
    </location>
</feature>
<protein>
    <recommendedName>
        <fullName evidence="5">Protoheme IX farnesyltransferase</fullName>
    </recommendedName>
</protein>
<comment type="caution">
    <text evidence="3">The sequence shown here is derived from an EMBL/GenBank/DDBJ whole genome shotgun (WGS) entry which is preliminary data.</text>
</comment>
<evidence type="ECO:0008006" key="5">
    <source>
        <dbReference type="Google" id="ProtNLM"/>
    </source>
</evidence>
<reference evidence="3 4" key="1">
    <citation type="submission" date="2014-12" db="EMBL/GenBank/DDBJ databases">
        <authorList>
            <person name="Kuzmanovic N."/>
            <person name="Pulawska J."/>
            <person name="Obradovic A."/>
        </authorList>
    </citation>
    <scope>NUCLEOTIDE SEQUENCE [LARGE SCALE GENOMIC DNA]</scope>
    <source>
        <strain evidence="3 4">KFB 330</strain>
    </source>
</reference>
<keyword evidence="2" id="KW-0472">Membrane</keyword>